<evidence type="ECO:0000313" key="1">
    <source>
        <dbReference type="EMBL" id="EDL87739.1"/>
    </source>
</evidence>
<evidence type="ECO:0000313" key="2">
    <source>
        <dbReference type="Proteomes" id="UP000234681"/>
    </source>
</evidence>
<protein>
    <submittedName>
        <fullName evidence="1">RCG42094</fullName>
    </submittedName>
</protein>
<dbReference type="Proteomes" id="UP000234681">
    <property type="component" value="Chromosome 1"/>
</dbReference>
<gene>
    <name evidence="1" type="ORF">rCG_42094</name>
</gene>
<accession>A6JUP0</accession>
<organism evidence="1 2">
    <name type="scientific">Rattus norvegicus</name>
    <name type="common">Rat</name>
    <dbReference type="NCBI Taxonomy" id="10116"/>
    <lineage>
        <taxon>Eukaryota</taxon>
        <taxon>Metazoa</taxon>
        <taxon>Chordata</taxon>
        <taxon>Craniata</taxon>
        <taxon>Vertebrata</taxon>
        <taxon>Euteleostomi</taxon>
        <taxon>Mammalia</taxon>
        <taxon>Eutheria</taxon>
        <taxon>Euarchontoglires</taxon>
        <taxon>Glires</taxon>
        <taxon>Rodentia</taxon>
        <taxon>Myomorpha</taxon>
        <taxon>Muroidea</taxon>
        <taxon>Muridae</taxon>
        <taxon>Murinae</taxon>
        <taxon>Rattus</taxon>
    </lineage>
</organism>
<dbReference type="AlphaFoldDB" id="A6JUP0"/>
<name>A6JUP0_RAT</name>
<proteinExistence type="predicted"/>
<sequence length="38" mass="4313">MHRYSLLVLKAMQESVNSHTSHCGLKFSPGGWPSWLIN</sequence>
<reference evidence="1 2" key="1">
    <citation type="submission" date="2005-09" db="EMBL/GenBank/DDBJ databases">
        <authorList>
            <person name="Mural R.J."/>
            <person name="Li P.W."/>
            <person name="Adams M.D."/>
            <person name="Amanatides P.G."/>
            <person name="Baden-Tillson H."/>
            <person name="Barnstead M."/>
            <person name="Chin S.H."/>
            <person name="Dew I."/>
            <person name="Evans C.A."/>
            <person name="Ferriera S."/>
            <person name="Flanigan M."/>
            <person name="Fosler C."/>
            <person name="Glodek A."/>
            <person name="Gu Z."/>
            <person name="Holt R.A."/>
            <person name="Jennings D."/>
            <person name="Kraft C.L."/>
            <person name="Lu F."/>
            <person name="Nguyen T."/>
            <person name="Nusskern D.R."/>
            <person name="Pfannkoch C.M."/>
            <person name="Sitter C."/>
            <person name="Sutton G.G."/>
            <person name="Venter J.C."/>
            <person name="Wang Z."/>
            <person name="Woodage T."/>
            <person name="Zheng X.H."/>
            <person name="Zhong F."/>
        </authorList>
    </citation>
    <scope>NUCLEOTIDE SEQUENCE [LARGE SCALE GENOMIC DNA]</scope>
    <source>
        <strain>BN</strain>
        <strain evidence="2">Sprague-Dawley</strain>
    </source>
</reference>
<dbReference type="EMBL" id="CH474002">
    <property type="protein sequence ID" value="EDL87739.1"/>
    <property type="molecule type" value="Genomic_DNA"/>
</dbReference>